<gene>
    <name evidence="1" type="ORF">S12H4_01684</name>
</gene>
<accession>X1RJ96</accession>
<organism evidence="1">
    <name type="scientific">marine sediment metagenome</name>
    <dbReference type="NCBI Taxonomy" id="412755"/>
    <lineage>
        <taxon>unclassified sequences</taxon>
        <taxon>metagenomes</taxon>
        <taxon>ecological metagenomes</taxon>
    </lineage>
</organism>
<sequence>MLLTPEQIKQAIDELHQRKPGKILHTAEIYEAIAQAQYNEDMKEAMMEIEEKIRILKSLDTKGLIQKLHQYE</sequence>
<evidence type="ECO:0000313" key="1">
    <source>
        <dbReference type="EMBL" id="GAI63245.1"/>
    </source>
</evidence>
<dbReference type="AlphaFoldDB" id="X1RJ96"/>
<comment type="caution">
    <text evidence="1">The sequence shown here is derived from an EMBL/GenBank/DDBJ whole genome shotgun (WGS) entry which is preliminary data.</text>
</comment>
<proteinExistence type="predicted"/>
<dbReference type="EMBL" id="BARW01000356">
    <property type="protein sequence ID" value="GAI63245.1"/>
    <property type="molecule type" value="Genomic_DNA"/>
</dbReference>
<reference evidence="1" key="1">
    <citation type="journal article" date="2014" name="Front. Microbiol.">
        <title>High frequency of phylogenetically diverse reductive dehalogenase-homologous genes in deep subseafloor sedimentary metagenomes.</title>
        <authorList>
            <person name="Kawai M."/>
            <person name="Futagami T."/>
            <person name="Toyoda A."/>
            <person name="Takaki Y."/>
            <person name="Nishi S."/>
            <person name="Hori S."/>
            <person name="Arai W."/>
            <person name="Tsubouchi T."/>
            <person name="Morono Y."/>
            <person name="Uchiyama I."/>
            <person name="Ito T."/>
            <person name="Fujiyama A."/>
            <person name="Inagaki F."/>
            <person name="Takami H."/>
        </authorList>
    </citation>
    <scope>NUCLEOTIDE SEQUENCE</scope>
    <source>
        <strain evidence="1">Expedition CK06-06</strain>
    </source>
</reference>
<feature type="non-terminal residue" evidence="1">
    <location>
        <position position="72"/>
    </location>
</feature>
<protein>
    <submittedName>
        <fullName evidence="1">Uncharacterized protein</fullName>
    </submittedName>
</protein>
<name>X1RJ96_9ZZZZ</name>